<protein>
    <submittedName>
        <fullName evidence="1">Uncharacterized protein</fullName>
    </submittedName>
</protein>
<sequence length="110" mass="11720">MLAERYAAEIAYLRTNYAAEPTVTTTGGGCTALQARLGRLRMLATNGDHCLIGPDQDEEYEGVPVEWLVALYGRDDATGDDRVAQGEAADFEAAVAAAVASYECGDFVPE</sequence>
<name>A0A164K2A7_9NOCA</name>
<accession>A0A164K2A7</accession>
<comment type="caution">
    <text evidence="1">The sequence shown here is derived from an EMBL/GenBank/DDBJ whole genome shotgun (WGS) entry which is preliminary data.</text>
</comment>
<gene>
    <name evidence="1" type="ORF">AWN90_41255</name>
</gene>
<proteinExistence type="predicted"/>
<reference evidence="1 2" key="1">
    <citation type="submission" date="2016-04" db="EMBL/GenBank/DDBJ databases">
        <authorList>
            <person name="Evans L.H."/>
            <person name="Alamgir A."/>
            <person name="Owens N."/>
            <person name="Weber N.D."/>
            <person name="Virtaneva K."/>
            <person name="Barbian K."/>
            <person name="Babar A."/>
            <person name="Rosenke K."/>
        </authorList>
    </citation>
    <scope>NUCLEOTIDE SEQUENCE [LARGE SCALE GENOMIC DNA]</scope>
    <source>
        <strain evidence="1 2">IFM 0406</strain>
    </source>
</reference>
<evidence type="ECO:0000313" key="2">
    <source>
        <dbReference type="Proteomes" id="UP000076512"/>
    </source>
</evidence>
<evidence type="ECO:0000313" key="1">
    <source>
        <dbReference type="EMBL" id="KZM70955.1"/>
    </source>
</evidence>
<dbReference type="EMBL" id="LWGR01000013">
    <property type="protein sequence ID" value="KZM70955.1"/>
    <property type="molecule type" value="Genomic_DNA"/>
</dbReference>
<dbReference type="AlphaFoldDB" id="A0A164K2A7"/>
<dbReference type="STRING" id="455432.AWN90_41255"/>
<dbReference type="Proteomes" id="UP000076512">
    <property type="component" value="Unassembled WGS sequence"/>
</dbReference>
<organism evidence="1 2">
    <name type="scientific">Nocardia terpenica</name>
    <dbReference type="NCBI Taxonomy" id="455432"/>
    <lineage>
        <taxon>Bacteria</taxon>
        <taxon>Bacillati</taxon>
        <taxon>Actinomycetota</taxon>
        <taxon>Actinomycetes</taxon>
        <taxon>Mycobacteriales</taxon>
        <taxon>Nocardiaceae</taxon>
        <taxon>Nocardia</taxon>
    </lineage>
</organism>
<keyword evidence="2" id="KW-1185">Reference proteome</keyword>